<feature type="chain" id="PRO_5045559888" evidence="1">
    <location>
        <begin position="21"/>
        <end position="501"/>
    </location>
</feature>
<dbReference type="Proteomes" id="UP000660024">
    <property type="component" value="Unassembled WGS sequence"/>
</dbReference>
<evidence type="ECO:0000256" key="1">
    <source>
        <dbReference type="SAM" id="SignalP"/>
    </source>
</evidence>
<dbReference type="InterPro" id="IPR026444">
    <property type="entry name" value="Secre_tail"/>
</dbReference>
<evidence type="ECO:0000313" key="2">
    <source>
        <dbReference type="EMBL" id="MBK0383297.1"/>
    </source>
</evidence>
<proteinExistence type="predicted"/>
<sequence length="501" mass="53048">MNKTLLLIALGLTIGFSARSQTIVAYNVNGLNSATTAPATTTDANLTVSDITRGVGAPASSGGDSFRTQGFGMNGIATTNTDYFQITLKANTGYKLSLASINAKFKGTPGYTISPGVSSQFAYSFDGTNFTLIGSPVTTPGNSSGEVDLPGQPISSVTALQNLPSTTTVTLRYYATGQTSTGGWGFYSATATTADNGLTIGGSVLEATPPVFAANYPTIANLDQTKFDIVSNINEVGNTYYVVLPDGNTAPTAQQVRDGQNDMGGIATVSGSFYNPTANTNASGNVMGLVANTPYDVYVIAEDLNGNLQASPVKIDIQTSLTPLPITLTAFSGKAVNQAIQLNWNTAAELNNSYFDIERSVDGKNFSTIGKLQGAGTSTSSISYSFLDENPYAGVNYYRLVQFDFDGKYSYSPITYVDSKLANSQLNVYAGGSQLKIFISSPNQTTAKLQVYDIGGRRITENQIAVNKGYNDINLPLTVPNGIHFVRYITDNETVVKKFIK</sequence>
<dbReference type="NCBIfam" id="TIGR04183">
    <property type="entry name" value="Por_Secre_tail"/>
    <property type="match status" value="1"/>
</dbReference>
<gene>
    <name evidence="2" type="ORF">I5M32_10025</name>
</gene>
<dbReference type="RefSeq" id="WP_200586103.1">
    <property type="nucleotide sequence ID" value="NZ_JAEHFY010000012.1"/>
</dbReference>
<organism evidence="2 3">
    <name type="scientific">Pedobacter segetis</name>
    <dbReference type="NCBI Taxonomy" id="2793069"/>
    <lineage>
        <taxon>Bacteria</taxon>
        <taxon>Pseudomonadati</taxon>
        <taxon>Bacteroidota</taxon>
        <taxon>Sphingobacteriia</taxon>
        <taxon>Sphingobacteriales</taxon>
        <taxon>Sphingobacteriaceae</taxon>
        <taxon>Pedobacter</taxon>
    </lineage>
</organism>
<protein>
    <submittedName>
        <fullName evidence="2">T9SS type A sorting domain-containing protein</fullName>
    </submittedName>
</protein>
<accession>A0ABS1BKA1</accession>
<dbReference type="EMBL" id="JAEHFY010000012">
    <property type="protein sequence ID" value="MBK0383297.1"/>
    <property type="molecule type" value="Genomic_DNA"/>
</dbReference>
<feature type="signal peptide" evidence="1">
    <location>
        <begin position="1"/>
        <end position="20"/>
    </location>
</feature>
<keyword evidence="3" id="KW-1185">Reference proteome</keyword>
<reference evidence="2 3" key="1">
    <citation type="submission" date="2020-12" db="EMBL/GenBank/DDBJ databases">
        <title>Bacterial novel species Pedobacter sp. SD-b isolated from soil.</title>
        <authorList>
            <person name="Jung H.-Y."/>
        </authorList>
    </citation>
    <scope>NUCLEOTIDE SEQUENCE [LARGE SCALE GENOMIC DNA]</scope>
    <source>
        <strain evidence="2 3">SD-b</strain>
    </source>
</reference>
<keyword evidence="1" id="KW-0732">Signal</keyword>
<comment type="caution">
    <text evidence="2">The sequence shown here is derived from an EMBL/GenBank/DDBJ whole genome shotgun (WGS) entry which is preliminary data.</text>
</comment>
<name>A0ABS1BKA1_9SPHI</name>
<evidence type="ECO:0000313" key="3">
    <source>
        <dbReference type="Proteomes" id="UP000660024"/>
    </source>
</evidence>